<dbReference type="GO" id="GO:0016987">
    <property type="term" value="F:sigma factor activity"/>
    <property type="evidence" value="ECO:0007669"/>
    <property type="project" value="UniProtKB-KW"/>
</dbReference>
<dbReference type="InterPro" id="IPR013325">
    <property type="entry name" value="RNA_pol_sigma_r2"/>
</dbReference>
<comment type="similarity">
    <text evidence="1">Belongs to the sigma-70 factor family. ECF subfamily.</text>
</comment>
<dbReference type="NCBIfam" id="TIGR02937">
    <property type="entry name" value="sigma70-ECF"/>
    <property type="match status" value="1"/>
</dbReference>
<dbReference type="Pfam" id="PF04542">
    <property type="entry name" value="Sigma70_r2"/>
    <property type="match status" value="1"/>
</dbReference>
<dbReference type="GO" id="GO:0006352">
    <property type="term" value="P:DNA-templated transcription initiation"/>
    <property type="evidence" value="ECO:0007669"/>
    <property type="project" value="InterPro"/>
</dbReference>
<dbReference type="InterPro" id="IPR039425">
    <property type="entry name" value="RNA_pol_sigma-70-like"/>
</dbReference>
<sequence>MPKKNNLLSLIEEAKTKDREAQTKLINTLWIDVFSFVMQKVKDKNITDDITVRVFSKTLAKLDSYNPDFSFKTWILTIAQNTIIDFHRKQNLNNETSTENMSVLKNHLECSPEELMISQEKQQEIIQTIEALDEKYKKIIRLRFFEELSIKEIADKLGISVSNTKVRIMRAKKLLAELLKNNYY</sequence>
<evidence type="ECO:0000313" key="7">
    <source>
        <dbReference type="EMBL" id="SDE16426.1"/>
    </source>
</evidence>
<keyword evidence="2" id="KW-0805">Transcription regulation</keyword>
<dbReference type="InterPro" id="IPR036388">
    <property type="entry name" value="WH-like_DNA-bd_sf"/>
</dbReference>
<dbReference type="Proteomes" id="UP000198517">
    <property type="component" value="Unassembled WGS sequence"/>
</dbReference>
<dbReference type="InterPro" id="IPR007627">
    <property type="entry name" value="RNA_pol_sigma70_r2"/>
</dbReference>
<dbReference type="InterPro" id="IPR013324">
    <property type="entry name" value="RNA_pol_sigma_r3/r4-like"/>
</dbReference>
<dbReference type="Pfam" id="PF08281">
    <property type="entry name" value="Sigma70_r4_2"/>
    <property type="match status" value="1"/>
</dbReference>
<evidence type="ECO:0000256" key="2">
    <source>
        <dbReference type="ARBA" id="ARBA00023015"/>
    </source>
</evidence>
<dbReference type="InterPro" id="IPR014284">
    <property type="entry name" value="RNA_pol_sigma-70_dom"/>
</dbReference>
<dbReference type="InterPro" id="IPR013249">
    <property type="entry name" value="RNA_pol_sigma70_r4_t2"/>
</dbReference>
<evidence type="ECO:0000259" key="6">
    <source>
        <dbReference type="Pfam" id="PF08281"/>
    </source>
</evidence>
<dbReference type="PANTHER" id="PTHR43133">
    <property type="entry name" value="RNA POLYMERASE ECF-TYPE SIGMA FACTO"/>
    <property type="match status" value="1"/>
</dbReference>
<organism evidence="7 8">
    <name type="scientific">Riemerella columbipharyngis</name>
    <dbReference type="NCBI Taxonomy" id="1071918"/>
    <lineage>
        <taxon>Bacteria</taxon>
        <taxon>Pseudomonadati</taxon>
        <taxon>Bacteroidota</taxon>
        <taxon>Flavobacteriia</taxon>
        <taxon>Flavobacteriales</taxon>
        <taxon>Weeksellaceae</taxon>
        <taxon>Riemerella</taxon>
    </lineage>
</organism>
<evidence type="ECO:0000259" key="5">
    <source>
        <dbReference type="Pfam" id="PF04542"/>
    </source>
</evidence>
<dbReference type="AlphaFoldDB" id="A0A1G7AR87"/>
<dbReference type="Gene3D" id="1.10.10.10">
    <property type="entry name" value="Winged helix-like DNA-binding domain superfamily/Winged helix DNA-binding domain"/>
    <property type="match status" value="1"/>
</dbReference>
<evidence type="ECO:0000256" key="3">
    <source>
        <dbReference type="ARBA" id="ARBA00023082"/>
    </source>
</evidence>
<dbReference type="EMBL" id="FNAS01000004">
    <property type="protein sequence ID" value="SDE16426.1"/>
    <property type="molecule type" value="Genomic_DNA"/>
</dbReference>
<dbReference type="PANTHER" id="PTHR43133:SF60">
    <property type="entry name" value="RNA POLYMERASE SIGMA FACTOR SIGV"/>
    <property type="match status" value="1"/>
</dbReference>
<evidence type="ECO:0000256" key="1">
    <source>
        <dbReference type="ARBA" id="ARBA00010641"/>
    </source>
</evidence>
<proteinExistence type="inferred from homology"/>
<dbReference type="RefSeq" id="WP_092736092.1">
    <property type="nucleotide sequence ID" value="NZ_FNAS01000004.1"/>
</dbReference>
<keyword evidence="8" id="KW-1185">Reference proteome</keyword>
<feature type="domain" description="RNA polymerase sigma factor 70 region 4 type 2" evidence="6">
    <location>
        <begin position="123"/>
        <end position="175"/>
    </location>
</feature>
<evidence type="ECO:0000256" key="4">
    <source>
        <dbReference type="ARBA" id="ARBA00023163"/>
    </source>
</evidence>
<keyword evidence="3" id="KW-0731">Sigma factor</keyword>
<evidence type="ECO:0000313" key="8">
    <source>
        <dbReference type="Proteomes" id="UP000198517"/>
    </source>
</evidence>
<dbReference type="STRING" id="1071918.SAMN05421544_10440"/>
<dbReference type="CDD" id="cd06171">
    <property type="entry name" value="Sigma70_r4"/>
    <property type="match status" value="1"/>
</dbReference>
<feature type="domain" description="RNA polymerase sigma-70 region 2" evidence="5">
    <location>
        <begin position="32"/>
        <end position="91"/>
    </location>
</feature>
<dbReference type="OrthoDB" id="9785675at2"/>
<dbReference type="SUPFAM" id="SSF88659">
    <property type="entry name" value="Sigma3 and sigma4 domains of RNA polymerase sigma factors"/>
    <property type="match status" value="1"/>
</dbReference>
<name>A0A1G7AR87_9FLAO</name>
<reference evidence="7 8" key="1">
    <citation type="submission" date="2016-10" db="EMBL/GenBank/DDBJ databases">
        <authorList>
            <person name="de Groot N.N."/>
        </authorList>
    </citation>
    <scope>NUCLEOTIDE SEQUENCE [LARGE SCALE GENOMIC DNA]</scope>
    <source>
        <strain evidence="7 8">DSM 24015</strain>
    </source>
</reference>
<accession>A0A1G7AR87</accession>
<dbReference type="GO" id="GO:0003677">
    <property type="term" value="F:DNA binding"/>
    <property type="evidence" value="ECO:0007669"/>
    <property type="project" value="InterPro"/>
</dbReference>
<dbReference type="SUPFAM" id="SSF88946">
    <property type="entry name" value="Sigma2 domain of RNA polymerase sigma factors"/>
    <property type="match status" value="1"/>
</dbReference>
<gene>
    <name evidence="7" type="ORF">SAMN05421544_10440</name>
</gene>
<keyword evidence="4" id="KW-0804">Transcription</keyword>
<dbReference type="Gene3D" id="1.10.1740.10">
    <property type="match status" value="1"/>
</dbReference>
<protein>
    <submittedName>
        <fullName evidence="7">RNA polymerase sigma-70 factor, ECF subfamily</fullName>
    </submittedName>
</protein>